<feature type="compositionally biased region" description="Basic and acidic residues" evidence="1">
    <location>
        <begin position="1"/>
        <end position="12"/>
    </location>
</feature>
<organism evidence="2 3">
    <name type="scientific">Zasmidium cellare</name>
    <name type="common">Wine cellar mold</name>
    <name type="synonym">Racodium cellare</name>
    <dbReference type="NCBI Taxonomy" id="395010"/>
    <lineage>
        <taxon>Eukaryota</taxon>
        <taxon>Fungi</taxon>
        <taxon>Dikarya</taxon>
        <taxon>Ascomycota</taxon>
        <taxon>Pezizomycotina</taxon>
        <taxon>Dothideomycetes</taxon>
        <taxon>Dothideomycetidae</taxon>
        <taxon>Mycosphaerellales</taxon>
        <taxon>Mycosphaerellaceae</taxon>
        <taxon>Zasmidium</taxon>
    </lineage>
</organism>
<evidence type="ECO:0000313" key="3">
    <source>
        <dbReference type="Proteomes" id="UP001305779"/>
    </source>
</evidence>
<feature type="compositionally biased region" description="Basic and acidic residues" evidence="1">
    <location>
        <begin position="55"/>
        <end position="73"/>
    </location>
</feature>
<evidence type="ECO:0000313" key="2">
    <source>
        <dbReference type="EMBL" id="KAK4501604.1"/>
    </source>
</evidence>
<sequence>MARRGKGNDNSRRKGAPTKSARPVSDPAPKGDSEGSTIEVKHPPRKTRPQNKPAQGRDRTTHEAKESHERSELRGGMAVEQRVKEFVPAWAHVASQAEAVDMKYILDRSDDEESDHHLYYQVDAGDEVDRADDPAPAKQAKACPFPEMATQTFSTLHLSIAEFLVYAHVQRLVAGAIVVRPVEVVDSVTGEVRVLKPPCAETIQCNTATAPDLVKLKEYVSGNVYEVKA</sequence>
<accession>A0ABR0EJ95</accession>
<dbReference type="EMBL" id="JAXOVC010000005">
    <property type="protein sequence ID" value="KAK4501604.1"/>
    <property type="molecule type" value="Genomic_DNA"/>
</dbReference>
<keyword evidence="3" id="KW-1185">Reference proteome</keyword>
<comment type="caution">
    <text evidence="2">The sequence shown here is derived from an EMBL/GenBank/DDBJ whole genome shotgun (WGS) entry which is preliminary data.</text>
</comment>
<dbReference type="Proteomes" id="UP001305779">
    <property type="component" value="Unassembled WGS sequence"/>
</dbReference>
<protein>
    <submittedName>
        <fullName evidence="2">Uncharacterized protein</fullName>
    </submittedName>
</protein>
<reference evidence="2 3" key="1">
    <citation type="journal article" date="2023" name="G3 (Bethesda)">
        <title>A chromosome-level genome assembly of Zasmidium syzygii isolated from banana leaves.</title>
        <authorList>
            <person name="van Westerhoven A.C."/>
            <person name="Mehrabi R."/>
            <person name="Talebi R."/>
            <person name="Steentjes M.B.F."/>
            <person name="Corcolon B."/>
            <person name="Chong P.A."/>
            <person name="Kema G.H.J."/>
            <person name="Seidl M.F."/>
        </authorList>
    </citation>
    <scope>NUCLEOTIDE SEQUENCE [LARGE SCALE GENOMIC DNA]</scope>
    <source>
        <strain evidence="2 3">P124</strain>
    </source>
</reference>
<name>A0ABR0EJ95_ZASCE</name>
<gene>
    <name evidence="2" type="ORF">PRZ48_007413</name>
</gene>
<feature type="region of interest" description="Disordered" evidence="1">
    <location>
        <begin position="1"/>
        <end position="77"/>
    </location>
</feature>
<proteinExistence type="predicted"/>
<evidence type="ECO:0000256" key="1">
    <source>
        <dbReference type="SAM" id="MobiDB-lite"/>
    </source>
</evidence>